<keyword evidence="2" id="KW-0472">Membrane</keyword>
<feature type="transmembrane region" description="Helical" evidence="2">
    <location>
        <begin position="7"/>
        <end position="25"/>
    </location>
</feature>
<feature type="region of interest" description="Disordered" evidence="1">
    <location>
        <begin position="239"/>
        <end position="284"/>
    </location>
</feature>
<name>A0A7E4VM50_PANRE</name>
<feature type="transmembrane region" description="Helical" evidence="2">
    <location>
        <begin position="74"/>
        <end position="94"/>
    </location>
</feature>
<keyword evidence="2" id="KW-1133">Transmembrane helix</keyword>
<feature type="transmembrane region" description="Helical" evidence="2">
    <location>
        <begin position="138"/>
        <end position="157"/>
    </location>
</feature>
<evidence type="ECO:0000313" key="3">
    <source>
        <dbReference type="Proteomes" id="UP000492821"/>
    </source>
</evidence>
<feature type="transmembrane region" description="Helical" evidence="2">
    <location>
        <begin position="45"/>
        <end position="62"/>
    </location>
</feature>
<keyword evidence="2" id="KW-0812">Transmembrane</keyword>
<proteinExistence type="predicted"/>
<evidence type="ECO:0000256" key="1">
    <source>
        <dbReference type="SAM" id="MobiDB-lite"/>
    </source>
</evidence>
<accession>A0A7E4VM50</accession>
<evidence type="ECO:0000313" key="4">
    <source>
        <dbReference type="WBParaSite" id="Pan_g22461.t1"/>
    </source>
</evidence>
<protein>
    <submittedName>
        <fullName evidence="4">Transmembrane protein</fullName>
    </submittedName>
</protein>
<dbReference type="WBParaSite" id="Pan_g22461.t1">
    <property type="protein sequence ID" value="Pan_g22461.t1"/>
    <property type="gene ID" value="Pan_g22461"/>
</dbReference>
<feature type="transmembrane region" description="Helical" evidence="2">
    <location>
        <begin position="163"/>
        <end position="182"/>
    </location>
</feature>
<feature type="transmembrane region" description="Helical" evidence="2">
    <location>
        <begin position="106"/>
        <end position="129"/>
    </location>
</feature>
<keyword evidence="3" id="KW-1185">Reference proteome</keyword>
<evidence type="ECO:0000256" key="2">
    <source>
        <dbReference type="SAM" id="Phobius"/>
    </source>
</evidence>
<organism evidence="3 4">
    <name type="scientific">Panagrellus redivivus</name>
    <name type="common">Microworm</name>
    <dbReference type="NCBI Taxonomy" id="6233"/>
    <lineage>
        <taxon>Eukaryota</taxon>
        <taxon>Metazoa</taxon>
        <taxon>Ecdysozoa</taxon>
        <taxon>Nematoda</taxon>
        <taxon>Chromadorea</taxon>
        <taxon>Rhabditida</taxon>
        <taxon>Tylenchina</taxon>
        <taxon>Panagrolaimomorpha</taxon>
        <taxon>Panagrolaimoidea</taxon>
        <taxon>Panagrolaimidae</taxon>
        <taxon>Panagrellus</taxon>
    </lineage>
</organism>
<feature type="compositionally biased region" description="Basic and acidic residues" evidence="1">
    <location>
        <begin position="267"/>
        <end position="284"/>
    </location>
</feature>
<reference evidence="4" key="2">
    <citation type="submission" date="2020-10" db="UniProtKB">
        <authorList>
            <consortium name="WormBaseParasite"/>
        </authorList>
    </citation>
    <scope>IDENTIFICATION</scope>
</reference>
<dbReference type="Proteomes" id="UP000492821">
    <property type="component" value="Unassembled WGS sequence"/>
</dbReference>
<reference evidence="3" key="1">
    <citation type="journal article" date="2013" name="Genetics">
        <title>The draft genome and transcriptome of Panagrellus redivivus are shaped by the harsh demands of a free-living lifestyle.</title>
        <authorList>
            <person name="Srinivasan J."/>
            <person name="Dillman A.R."/>
            <person name="Macchietto M.G."/>
            <person name="Heikkinen L."/>
            <person name="Lakso M."/>
            <person name="Fracchia K.M."/>
            <person name="Antoshechkin I."/>
            <person name="Mortazavi A."/>
            <person name="Wong G."/>
            <person name="Sternberg P.W."/>
        </authorList>
    </citation>
    <scope>NUCLEOTIDE SEQUENCE [LARGE SCALE GENOMIC DNA]</scope>
    <source>
        <strain evidence="3">MT8872</strain>
    </source>
</reference>
<sequence length="284" mass="31472">MRIHRVLVIIVSIITLLCFAGSSYLSSSSEVSWKPIDALVSYRSAIFNASLEATLFGSATLFRVNGFRNRTPWIMIVVVAVSVTAFGVAVAWNVTTTKVADFGPVLIHTCCIYLFKAAFYTATGIAYAISLLESPVDWGYYLSAFGLAAVFVLKALETFHLQWHSYVVLTTGVFVFVVAAHIEVAAMRNWEAVAWLMRQIQVVNPPPPDVEQGQPLVPLNHGQQPQQEQPAQVVKPKMINRSTQTEPVLPAAANESSPFSELRRRHQVLEASEHPEKTTWKRSA</sequence>
<dbReference type="AlphaFoldDB" id="A0A7E4VM50"/>